<evidence type="ECO:0000313" key="5">
    <source>
        <dbReference type="EMBL" id="OHT20304.1"/>
    </source>
</evidence>
<accession>A0A1S1HDM5</accession>
<dbReference type="PROSITE" id="PS00732">
    <property type="entry name" value="RIBOSOMAL_S16"/>
    <property type="match status" value="1"/>
</dbReference>
<dbReference type="RefSeq" id="WP_070933919.1">
    <property type="nucleotide sequence ID" value="NZ_MIPT01000001.1"/>
</dbReference>
<evidence type="ECO:0000256" key="3">
    <source>
        <dbReference type="HAMAP-Rule" id="MF_00385"/>
    </source>
</evidence>
<keyword evidence="2 3" id="KW-0687">Ribonucleoprotein</keyword>
<name>A0A1S1HDM5_9SPHN</name>
<comment type="similarity">
    <text evidence="3">Belongs to the bacterial ribosomal protein bS16 family.</text>
</comment>
<proteinExistence type="inferred from homology"/>
<dbReference type="SUPFAM" id="SSF54565">
    <property type="entry name" value="Ribosomal protein S16"/>
    <property type="match status" value="1"/>
</dbReference>
<dbReference type="PANTHER" id="PTHR12919:SF20">
    <property type="entry name" value="SMALL RIBOSOMAL SUBUNIT PROTEIN BS16M"/>
    <property type="match status" value="1"/>
</dbReference>
<feature type="compositionally biased region" description="Low complexity" evidence="4">
    <location>
        <begin position="110"/>
        <end position="143"/>
    </location>
</feature>
<comment type="caution">
    <text evidence="5">The sequence shown here is derived from an EMBL/GenBank/DDBJ whole genome shotgun (WGS) entry which is preliminary data.</text>
</comment>
<dbReference type="HAMAP" id="MF_00385">
    <property type="entry name" value="Ribosomal_bS16"/>
    <property type="match status" value="1"/>
</dbReference>
<dbReference type="InterPro" id="IPR020592">
    <property type="entry name" value="Ribosomal_bS16_CS"/>
</dbReference>
<feature type="region of interest" description="Disordered" evidence="4">
    <location>
        <begin position="83"/>
        <end position="143"/>
    </location>
</feature>
<dbReference type="PANTHER" id="PTHR12919">
    <property type="entry name" value="30S RIBOSOMAL PROTEIN S16"/>
    <property type="match status" value="1"/>
</dbReference>
<organism evidence="5 6">
    <name type="scientific">Edaphosphingomonas haloaromaticamans</name>
    <dbReference type="NCBI Taxonomy" id="653954"/>
    <lineage>
        <taxon>Bacteria</taxon>
        <taxon>Pseudomonadati</taxon>
        <taxon>Pseudomonadota</taxon>
        <taxon>Alphaproteobacteria</taxon>
        <taxon>Sphingomonadales</taxon>
        <taxon>Rhizorhabdaceae</taxon>
        <taxon>Edaphosphingomonas</taxon>
    </lineage>
</organism>
<dbReference type="Proteomes" id="UP000179467">
    <property type="component" value="Unassembled WGS sequence"/>
</dbReference>
<gene>
    <name evidence="3 5" type="primary">rpsP</name>
    <name evidence="5" type="ORF">BHE75_02301</name>
</gene>
<evidence type="ECO:0000313" key="6">
    <source>
        <dbReference type="Proteomes" id="UP000179467"/>
    </source>
</evidence>
<dbReference type="GO" id="GO:0015935">
    <property type="term" value="C:small ribosomal subunit"/>
    <property type="evidence" value="ECO:0007669"/>
    <property type="project" value="TreeGrafter"/>
</dbReference>
<keyword evidence="6" id="KW-1185">Reference proteome</keyword>
<dbReference type="NCBIfam" id="TIGR00002">
    <property type="entry name" value="S16"/>
    <property type="match status" value="1"/>
</dbReference>
<dbReference type="GO" id="GO:0006412">
    <property type="term" value="P:translation"/>
    <property type="evidence" value="ECO:0007669"/>
    <property type="project" value="UniProtKB-UniRule"/>
</dbReference>
<dbReference type="Gene3D" id="3.30.1320.10">
    <property type="match status" value="1"/>
</dbReference>
<evidence type="ECO:0000256" key="4">
    <source>
        <dbReference type="SAM" id="MobiDB-lite"/>
    </source>
</evidence>
<dbReference type="EMBL" id="MIPT01000001">
    <property type="protein sequence ID" value="OHT20304.1"/>
    <property type="molecule type" value="Genomic_DNA"/>
</dbReference>
<dbReference type="InterPro" id="IPR023803">
    <property type="entry name" value="Ribosomal_bS16_dom_sf"/>
</dbReference>
<keyword evidence="1 3" id="KW-0689">Ribosomal protein</keyword>
<dbReference type="OrthoDB" id="9807878at2"/>
<dbReference type="InterPro" id="IPR000307">
    <property type="entry name" value="Ribosomal_bS16"/>
</dbReference>
<evidence type="ECO:0000256" key="1">
    <source>
        <dbReference type="ARBA" id="ARBA00022980"/>
    </source>
</evidence>
<dbReference type="GO" id="GO:0003735">
    <property type="term" value="F:structural constituent of ribosome"/>
    <property type="evidence" value="ECO:0007669"/>
    <property type="project" value="InterPro"/>
</dbReference>
<reference evidence="5 6" key="1">
    <citation type="submission" date="2016-09" db="EMBL/GenBank/DDBJ databases">
        <title>Metabolic pathway, cell adaptation mechanisms and a novel monoxygenase revealed through proteogenomic-transcription analysis of a Sphingomonas haloaromaticamans strain degrading the fungicide ortho-phenylphenol.</title>
        <authorList>
            <person name="Perruchon C."/>
            <person name="Papadopoulou E.S."/>
            <person name="Rousidou C."/>
            <person name="Vasileiadis S."/>
            <person name="Tanou G."/>
            <person name="Amoutzias G."/>
            <person name="Molassiotis A."/>
            <person name="Karpouzas D.G."/>
        </authorList>
    </citation>
    <scope>NUCLEOTIDE SEQUENCE [LARGE SCALE GENOMIC DNA]</scope>
    <source>
        <strain evidence="5 6">P3</strain>
    </source>
</reference>
<dbReference type="AlphaFoldDB" id="A0A1S1HDM5"/>
<dbReference type="GO" id="GO:0005737">
    <property type="term" value="C:cytoplasm"/>
    <property type="evidence" value="ECO:0007669"/>
    <property type="project" value="UniProtKB-ARBA"/>
</dbReference>
<protein>
    <recommendedName>
        <fullName evidence="3">Small ribosomal subunit protein bS16</fullName>
    </recommendedName>
</protein>
<dbReference type="Pfam" id="PF00886">
    <property type="entry name" value="Ribosomal_S16"/>
    <property type="match status" value="1"/>
</dbReference>
<feature type="compositionally biased region" description="Basic and acidic residues" evidence="4">
    <location>
        <begin position="83"/>
        <end position="109"/>
    </location>
</feature>
<sequence>MSVSIRLARGGAKKRPYYRIVVANSRAPRDGAFIEKIGTYNPLLSKDDPARVTVNVERAKHWLAVGAQPTDRVARFLDAAGVKERAARNNPKKAEPGEKAKERAEERAAKLAAAEEAANAPAEEAPAAETPAEEAPAAEAAEG</sequence>
<evidence type="ECO:0000256" key="2">
    <source>
        <dbReference type="ARBA" id="ARBA00023274"/>
    </source>
</evidence>